<comment type="caution">
    <text evidence="1">The sequence shown here is derived from an EMBL/GenBank/DDBJ whole genome shotgun (WGS) entry which is preliminary data.</text>
</comment>
<evidence type="ECO:0000313" key="2">
    <source>
        <dbReference type="Proteomes" id="UP000195602"/>
    </source>
</evidence>
<gene>
    <name evidence="1" type="ORF">A9F13_05g00880</name>
</gene>
<proteinExistence type="predicted"/>
<dbReference type="AlphaFoldDB" id="A0AA91Q1H9"/>
<dbReference type="EMBL" id="LYUB02000005">
    <property type="protein sequence ID" value="OVF09299.1"/>
    <property type="molecule type" value="Genomic_DNA"/>
</dbReference>
<dbReference type="Proteomes" id="UP000195602">
    <property type="component" value="Unassembled WGS sequence"/>
</dbReference>
<name>A0AA91Q1H9_CLALS</name>
<sequence length="66" mass="7184">MAFVPMRALPLGDGRRELCTTCVPAPESVSRRSLVIRALCSQPSVIWLSMCTSVPHGTRCQQIVGN</sequence>
<protein>
    <submittedName>
        <fullName evidence="1">Uncharacterized protein</fullName>
    </submittedName>
</protein>
<evidence type="ECO:0000313" key="1">
    <source>
        <dbReference type="EMBL" id="OVF09299.1"/>
    </source>
</evidence>
<organism evidence="1 2">
    <name type="scientific">Clavispora lusitaniae</name>
    <name type="common">Candida lusitaniae</name>
    <dbReference type="NCBI Taxonomy" id="36911"/>
    <lineage>
        <taxon>Eukaryota</taxon>
        <taxon>Fungi</taxon>
        <taxon>Dikarya</taxon>
        <taxon>Ascomycota</taxon>
        <taxon>Saccharomycotina</taxon>
        <taxon>Pichiomycetes</taxon>
        <taxon>Metschnikowiaceae</taxon>
        <taxon>Clavispora</taxon>
    </lineage>
</organism>
<dbReference type="KEGG" id="clus:A9F13_05g00880"/>
<accession>A0AA91Q1H9</accession>
<reference evidence="1 2" key="1">
    <citation type="submission" date="2017-04" db="EMBL/GenBank/DDBJ databases">
        <title>Draft genome of the yeast Clavispora lusitaniae type strain CBS 6936.</title>
        <authorList>
            <person name="Durrens P."/>
            <person name="Klopp C."/>
            <person name="Biteau N."/>
            <person name="Fitton-Ouhabi V."/>
            <person name="Dementhon K."/>
            <person name="Accoceberry I."/>
            <person name="Sherman D.J."/>
            <person name="Noel T."/>
        </authorList>
    </citation>
    <scope>NUCLEOTIDE SEQUENCE [LARGE SCALE GENOMIC DNA]</scope>
    <source>
        <strain evidence="1 2">CBS 6936</strain>
    </source>
</reference>